<feature type="region of interest" description="Disordered" evidence="1">
    <location>
        <begin position="68"/>
        <end position="489"/>
    </location>
</feature>
<feature type="compositionally biased region" description="Pro residues" evidence="1">
    <location>
        <begin position="151"/>
        <end position="161"/>
    </location>
</feature>
<sequence>MDSTASGKLADLQQKLSDLDGKVAAYQREMLAEFHRYMDDCLKNYPEHVSSEISRVIAQSMHKYPALTLMARDARDPESPRPQSPTDKILDSEALSRDARKSPPPILYHTSGTPKEGPRSPHEREREFQGLFTPRYLPLLDSTHRGLQSPPESPVPTPLPLPLSQDNVKKVDDLKEPEAMLKFDIRPTPVRRLTDRSSSSVESSISGSDSKVRRSALRRSSSSTKGSPRRVRFEFAGEEVFPSTSPQDASAVTVPPLLSGDDGADGAQTPPPPPPPQLEAAAPIIPSTSEPPAYTGTSLLDIEGEEDALPRPKKVSSTQALRALSRNAPLDAGTWTEVNADPEETPKMNGGKQDDCTLKQDQPSGQVSGGKPQDGQHHEQLHSQAQSFTKHKVETKSSPLAHHVVTQQSNGDQSLGSPLEELQQDEDDDSSDGDEFLSMKAKKKPVSPTIRSSFGRLPTISETAQNTARSSPNNAAHTKSPVVDEFGKGKVVDDVPEDAFFDFEGEGISTGVESDTEKYIAEDDFDDNDDDNDAAASKVPPEERPRVASIASGSNASTEPAPVRKVPPATPSAALFGHSVGSYKGTSMRMNPISNPKLYDEIAGMRNVHTFVGSVDGRSGVEAIDMGSYRAYLVKNHASATPRSFTERLAFEEAMERRRSMRDSDDEDL</sequence>
<feature type="compositionally biased region" description="Basic and acidic residues" evidence="1">
    <location>
        <begin position="167"/>
        <end position="185"/>
    </location>
</feature>
<feature type="region of interest" description="Disordered" evidence="1">
    <location>
        <begin position="503"/>
        <end position="570"/>
    </location>
</feature>
<feature type="compositionally biased region" description="Basic and acidic residues" evidence="1">
    <location>
        <begin position="88"/>
        <end position="101"/>
    </location>
</feature>
<feature type="compositionally biased region" description="Basic and acidic residues" evidence="1">
    <location>
        <begin position="116"/>
        <end position="128"/>
    </location>
</feature>
<feature type="compositionally biased region" description="Acidic residues" evidence="1">
    <location>
        <begin position="422"/>
        <end position="435"/>
    </location>
</feature>
<dbReference type="AlphaFoldDB" id="A0AAJ0IBN5"/>
<evidence type="ECO:0000313" key="3">
    <source>
        <dbReference type="Proteomes" id="UP001285908"/>
    </source>
</evidence>
<feature type="compositionally biased region" description="Polar residues" evidence="1">
    <location>
        <begin position="405"/>
        <end position="416"/>
    </location>
</feature>
<proteinExistence type="predicted"/>
<keyword evidence="3" id="KW-1185">Reference proteome</keyword>
<evidence type="ECO:0000313" key="2">
    <source>
        <dbReference type="EMBL" id="KAK3495155.1"/>
    </source>
</evidence>
<feature type="compositionally biased region" description="Low complexity" evidence="1">
    <location>
        <begin position="197"/>
        <end position="209"/>
    </location>
</feature>
<dbReference type="RefSeq" id="XP_062694584.1">
    <property type="nucleotide sequence ID" value="XM_062838825.1"/>
</dbReference>
<comment type="caution">
    <text evidence="2">The sequence shown here is derived from an EMBL/GenBank/DDBJ whole genome shotgun (WGS) entry which is preliminary data.</text>
</comment>
<gene>
    <name evidence="2" type="ORF">B0T23DRAFT_403925</name>
</gene>
<protein>
    <submittedName>
        <fullName evidence="2">Uncharacterized protein</fullName>
    </submittedName>
</protein>
<dbReference type="EMBL" id="JAULSX010000003">
    <property type="protein sequence ID" value="KAK3495155.1"/>
    <property type="molecule type" value="Genomic_DNA"/>
</dbReference>
<evidence type="ECO:0000256" key="1">
    <source>
        <dbReference type="SAM" id="MobiDB-lite"/>
    </source>
</evidence>
<accession>A0AAJ0IBN5</accession>
<reference evidence="2 3" key="1">
    <citation type="journal article" date="2023" name="Mol. Phylogenet. Evol.">
        <title>Genome-scale phylogeny and comparative genomics of the fungal order Sordariales.</title>
        <authorList>
            <person name="Hensen N."/>
            <person name="Bonometti L."/>
            <person name="Westerberg I."/>
            <person name="Brannstrom I.O."/>
            <person name="Guillou S."/>
            <person name="Cros-Aarteil S."/>
            <person name="Calhoun S."/>
            <person name="Haridas S."/>
            <person name="Kuo A."/>
            <person name="Mondo S."/>
            <person name="Pangilinan J."/>
            <person name="Riley R."/>
            <person name="LaButti K."/>
            <person name="Andreopoulos B."/>
            <person name="Lipzen A."/>
            <person name="Chen C."/>
            <person name="Yan M."/>
            <person name="Daum C."/>
            <person name="Ng V."/>
            <person name="Clum A."/>
            <person name="Steindorff A."/>
            <person name="Ohm R.A."/>
            <person name="Martin F."/>
            <person name="Silar P."/>
            <person name="Natvig D.O."/>
            <person name="Lalanne C."/>
            <person name="Gautier V."/>
            <person name="Ament-Velasquez S.L."/>
            <person name="Kruys A."/>
            <person name="Hutchinson M.I."/>
            <person name="Powell A.J."/>
            <person name="Barry K."/>
            <person name="Miller A.N."/>
            <person name="Grigoriev I.V."/>
            <person name="Debuchy R."/>
            <person name="Gladieux P."/>
            <person name="Hiltunen Thoren M."/>
            <person name="Johannesson H."/>
        </authorList>
    </citation>
    <scope>NUCLEOTIDE SEQUENCE [LARGE SCALE GENOMIC DNA]</scope>
    <source>
        <strain evidence="2 3">FGSC 10403</strain>
    </source>
</reference>
<dbReference type="Proteomes" id="UP001285908">
    <property type="component" value="Unassembled WGS sequence"/>
</dbReference>
<name>A0AAJ0IBN5_9PEZI</name>
<feature type="compositionally biased region" description="Polar residues" evidence="1">
    <location>
        <begin position="460"/>
        <end position="477"/>
    </location>
</feature>
<organism evidence="2 3">
    <name type="scientific">Neurospora hispaniola</name>
    <dbReference type="NCBI Taxonomy" id="588809"/>
    <lineage>
        <taxon>Eukaryota</taxon>
        <taxon>Fungi</taxon>
        <taxon>Dikarya</taxon>
        <taxon>Ascomycota</taxon>
        <taxon>Pezizomycotina</taxon>
        <taxon>Sordariomycetes</taxon>
        <taxon>Sordariomycetidae</taxon>
        <taxon>Sordariales</taxon>
        <taxon>Sordariaceae</taxon>
        <taxon>Neurospora</taxon>
    </lineage>
</organism>
<dbReference type="GeneID" id="87876447"/>
<feature type="compositionally biased region" description="Acidic residues" evidence="1">
    <location>
        <begin position="522"/>
        <end position="533"/>
    </location>
</feature>
<feature type="compositionally biased region" description="Polar residues" evidence="1">
    <location>
        <begin position="286"/>
        <end position="298"/>
    </location>
</feature>